<evidence type="ECO:0008006" key="4">
    <source>
        <dbReference type="Google" id="ProtNLM"/>
    </source>
</evidence>
<dbReference type="PANTHER" id="PTHR32309">
    <property type="entry name" value="TYROSINE-PROTEIN KINASE"/>
    <property type="match status" value="1"/>
</dbReference>
<keyword evidence="1" id="KW-1133">Transmembrane helix</keyword>
<accession>A0ABW1NGE6</accession>
<name>A0ABW1NGE6_9ACTN</name>
<keyword evidence="3" id="KW-1185">Reference proteome</keyword>
<dbReference type="PANTHER" id="PTHR32309:SF13">
    <property type="entry name" value="FERRIC ENTEROBACTIN TRANSPORT PROTEIN FEPE"/>
    <property type="match status" value="1"/>
</dbReference>
<gene>
    <name evidence="2" type="ORF">ACFP1K_14605</name>
</gene>
<feature type="transmembrane region" description="Helical" evidence="1">
    <location>
        <begin position="244"/>
        <end position="263"/>
    </location>
</feature>
<proteinExistence type="predicted"/>
<keyword evidence="1" id="KW-0472">Membrane</keyword>
<keyword evidence="1" id="KW-0812">Transmembrane</keyword>
<sequence length="398" mass="41374">MSQPAPSPAAARQAAELGPMLLRRRAAVAGCLIAGLCGGGFALAATPPSYVATAEVLVSPTGVQDQTNPTTPRQREPLNLDTEAQVARSAVVAARAARLLKSDDPTALRERVAVSVPPNSAVLTVAFTAADPVSAASGAQAFAKAYLAQRDAAATQALGAQVKVLAAKLREANAALSATIGGLPRLAAGSADRAIAVHRQNVLNRQILTLTTRYDALRTIAVTPGMVITDARPPVAPATPSPPLYFGSGLFLGLLAGVGIALVRDRYDTRLRTAADVERLTGLPVLCEGENARELRELAMAVAGHLRDGGELLVRSVTPGTDPEPIADDLRVALTGLAPIWVRTDRSAHADAALLLVESRSARATQLAHAVRQLRRTDTAALGVILLPSHTELPRSDP</sequence>
<evidence type="ECO:0000313" key="2">
    <source>
        <dbReference type="EMBL" id="MFC6082393.1"/>
    </source>
</evidence>
<protein>
    <recommendedName>
        <fullName evidence="4">Polysaccharide chain length determinant N-terminal domain-containing protein</fullName>
    </recommendedName>
</protein>
<dbReference type="RefSeq" id="WP_380752308.1">
    <property type="nucleotide sequence ID" value="NZ_JBHSRF010000016.1"/>
</dbReference>
<organism evidence="2 3">
    <name type="scientific">Sphaerisporangium aureirubrum</name>
    <dbReference type="NCBI Taxonomy" id="1544736"/>
    <lineage>
        <taxon>Bacteria</taxon>
        <taxon>Bacillati</taxon>
        <taxon>Actinomycetota</taxon>
        <taxon>Actinomycetes</taxon>
        <taxon>Streptosporangiales</taxon>
        <taxon>Streptosporangiaceae</taxon>
        <taxon>Sphaerisporangium</taxon>
    </lineage>
</organism>
<evidence type="ECO:0000313" key="3">
    <source>
        <dbReference type="Proteomes" id="UP001596137"/>
    </source>
</evidence>
<comment type="caution">
    <text evidence="2">The sequence shown here is derived from an EMBL/GenBank/DDBJ whole genome shotgun (WGS) entry which is preliminary data.</text>
</comment>
<dbReference type="Proteomes" id="UP001596137">
    <property type="component" value="Unassembled WGS sequence"/>
</dbReference>
<dbReference type="EMBL" id="JBHSRF010000016">
    <property type="protein sequence ID" value="MFC6082393.1"/>
    <property type="molecule type" value="Genomic_DNA"/>
</dbReference>
<dbReference type="InterPro" id="IPR050445">
    <property type="entry name" value="Bact_polysacc_biosynth/exp"/>
</dbReference>
<reference evidence="3" key="1">
    <citation type="journal article" date="2019" name="Int. J. Syst. Evol. Microbiol.">
        <title>The Global Catalogue of Microorganisms (GCM) 10K type strain sequencing project: providing services to taxonomists for standard genome sequencing and annotation.</title>
        <authorList>
            <consortium name="The Broad Institute Genomics Platform"/>
            <consortium name="The Broad Institute Genome Sequencing Center for Infectious Disease"/>
            <person name="Wu L."/>
            <person name="Ma J."/>
        </authorList>
    </citation>
    <scope>NUCLEOTIDE SEQUENCE [LARGE SCALE GENOMIC DNA]</scope>
    <source>
        <strain evidence="3">JCM 30346</strain>
    </source>
</reference>
<evidence type="ECO:0000256" key="1">
    <source>
        <dbReference type="SAM" id="Phobius"/>
    </source>
</evidence>